<dbReference type="InterPro" id="IPR027307">
    <property type="entry name" value="WASH7"/>
</dbReference>
<dbReference type="Pfam" id="PF14744">
    <property type="entry name" value="WASH-7_mid"/>
    <property type="match status" value="1"/>
</dbReference>
<proteinExistence type="predicted"/>
<organism evidence="4 5">
    <name type="scientific">Aedes albopictus</name>
    <name type="common">Asian tiger mosquito</name>
    <name type="synonym">Stegomyia albopicta</name>
    <dbReference type="NCBI Taxonomy" id="7160"/>
    <lineage>
        <taxon>Eukaryota</taxon>
        <taxon>Metazoa</taxon>
        <taxon>Ecdysozoa</taxon>
        <taxon>Arthropoda</taxon>
        <taxon>Hexapoda</taxon>
        <taxon>Insecta</taxon>
        <taxon>Pterygota</taxon>
        <taxon>Neoptera</taxon>
        <taxon>Endopterygota</taxon>
        <taxon>Diptera</taxon>
        <taxon>Nematocera</taxon>
        <taxon>Culicoidea</taxon>
        <taxon>Culicidae</taxon>
        <taxon>Culicinae</taxon>
        <taxon>Aedini</taxon>
        <taxon>Aedes</taxon>
        <taxon>Stegomyia</taxon>
    </lineage>
</organism>
<feature type="domain" description="WASH complex subunit 4 N-terminal" evidence="2">
    <location>
        <begin position="20"/>
        <end position="595"/>
    </location>
</feature>
<evidence type="ECO:0000313" key="4">
    <source>
        <dbReference type="EnsemblMetazoa" id="AALFPA23_020563.P30368"/>
    </source>
</evidence>
<evidence type="ECO:0000259" key="3">
    <source>
        <dbReference type="Pfam" id="PF14746"/>
    </source>
</evidence>
<dbReference type="RefSeq" id="XP_019563231.3">
    <property type="nucleotide sequence ID" value="XM_019707686.3"/>
</dbReference>
<dbReference type="InterPro" id="IPR028191">
    <property type="entry name" value="WASH-4_N"/>
</dbReference>
<evidence type="ECO:0000259" key="2">
    <source>
        <dbReference type="Pfam" id="PF14745"/>
    </source>
</evidence>
<dbReference type="InterPro" id="IPR028283">
    <property type="entry name" value="WASH-7_C"/>
</dbReference>
<dbReference type="PANTHER" id="PTHR31409">
    <property type="entry name" value="WASH COMPLEX SUBUNIT 4"/>
    <property type="match status" value="1"/>
</dbReference>
<evidence type="ECO:0008006" key="6">
    <source>
        <dbReference type="Google" id="ProtNLM"/>
    </source>
</evidence>
<reference evidence="4" key="2">
    <citation type="submission" date="2025-05" db="UniProtKB">
        <authorList>
            <consortium name="EnsemblMetazoa"/>
        </authorList>
    </citation>
    <scope>IDENTIFICATION</scope>
    <source>
        <strain evidence="4">Foshan</strain>
    </source>
</reference>
<dbReference type="InterPro" id="IPR028282">
    <property type="entry name" value="WASH-7_central"/>
</dbReference>
<evidence type="ECO:0000313" key="5">
    <source>
        <dbReference type="Proteomes" id="UP000069940"/>
    </source>
</evidence>
<dbReference type="PANTHER" id="PTHR31409:SF0">
    <property type="entry name" value="WASH COMPLEX SUBUNIT 4"/>
    <property type="match status" value="1"/>
</dbReference>
<accession>A0ABM1ZQ21</accession>
<sequence length="1134" mass="131562">MHRNQQNLNYYGATQIKEFGLFLEDYDVTLQRLASAVGAADDSTVPTVSIQLDSSKENLSSIQLIDTDNKILNKILYSFSALCHEVDQLKEEFELIVREFLCFDESLDDNTEQLREDSTVAVDRSSLLAISGKIELLTRIKCYFERIVEVAVVIVLQLGALFDPSNKLGHFNHSNWEMDLMFNYLSELMYMPLLFDCVLGSSMFKTYWKFYVKQMRALKMNPKKLSKPVKVDQIYDLNKAIDEISAWLDENAYKHMLEAMFNAKQKLVLESATVLSEKFMKYLRQRLVEVGSYNANLSSIDETTNVVKLNAMVNLYHYIFVSIDNKVIKSLMDINDKFCGVPLLGKVMWIPDDFFRKYGHKSIRDCDRNDYRKSREAALIYRKKSMVKEILVYCIQITSWLVRTTAAFKTTQYDTTLDTLRQKCGLIFEGVHYAQEISFLVQSITSLHLLMHESISQQMFHAVGKLLEYLQAVQNFFDTNQQAIAETNQFIIQHLQHKVFVIVAHSKKKLLADAKQAKLKKSEIFIDKLSAFHVIERCMSGPANRTRLTIARLAISISDPRQTLSPESFEKIRILLDQLDILANLQTKLRNLSDTQFLYWHQTFFSLYVSDFYDHNTAQNNLKYLLQSASTCCNSVTQVASDDTTQNAVAALSKNHRKSFQEKLLQQISNHIETYIRLDYYGKTNQIEPYNPFTDTTMALSNIYTLVRMEPILVGGQYLSVKEHVERYLSNTYYTLASISQHDWKIYKEMRCHAASFQIETIEDQLPKQTLEQGLDVLEIMHNIEHFVSHYVYNLNFQIFIEQSSSNNFLNTVNIGHIANSLRRHGNGIINTTVNYTFQFLRQKFFAFSHFLYDEQIKARLTSDAKYFLENGEALNQTYDYNRAHAFNRKIKNLGLSEAGETYMDLFRKLICHIGNAMGYVRMIRSGALHECTEATVYLPIIDGDLNFSKFCEEESLHDMTAEAAEILENDINNLCKNYRIDTNYFRLLVNAFLTLRHAENIHLQNFYMIVPPLTINFVEYILKAKEKITKKDKVGALFTDDGFAMGIAYILKLLDQTSKFNSLHWFRSVKNKYNQEIKKLETQQQQFVKTADGDKLMQTFALTRKRLKMVQQEFDLLFCNLSSAKIFFNDAVD</sequence>
<dbReference type="Proteomes" id="UP000069940">
    <property type="component" value="Unassembled WGS sequence"/>
</dbReference>
<feature type="domain" description="WASH complex subunit 7 C-terminal" evidence="3">
    <location>
        <begin position="961"/>
        <end position="1130"/>
    </location>
</feature>
<dbReference type="Pfam" id="PF14745">
    <property type="entry name" value="WASH-4_N"/>
    <property type="match status" value="1"/>
</dbReference>
<reference evidence="5" key="1">
    <citation type="journal article" date="2015" name="Proc. Natl. Acad. Sci. U.S.A.">
        <title>Genome sequence of the Asian Tiger mosquito, Aedes albopictus, reveals insights into its biology, genetics, and evolution.</title>
        <authorList>
            <person name="Chen X.G."/>
            <person name="Jiang X."/>
            <person name="Gu J."/>
            <person name="Xu M."/>
            <person name="Wu Y."/>
            <person name="Deng Y."/>
            <person name="Zhang C."/>
            <person name="Bonizzoni M."/>
            <person name="Dermauw W."/>
            <person name="Vontas J."/>
            <person name="Armbruster P."/>
            <person name="Huang X."/>
            <person name="Yang Y."/>
            <person name="Zhang H."/>
            <person name="He W."/>
            <person name="Peng H."/>
            <person name="Liu Y."/>
            <person name="Wu K."/>
            <person name="Chen J."/>
            <person name="Lirakis M."/>
            <person name="Topalis P."/>
            <person name="Van Leeuwen T."/>
            <person name="Hall A.B."/>
            <person name="Jiang X."/>
            <person name="Thorpe C."/>
            <person name="Mueller R.L."/>
            <person name="Sun C."/>
            <person name="Waterhouse R.M."/>
            <person name="Yan G."/>
            <person name="Tu Z.J."/>
            <person name="Fang X."/>
            <person name="James A.A."/>
        </authorList>
    </citation>
    <scope>NUCLEOTIDE SEQUENCE [LARGE SCALE GENOMIC DNA]</scope>
    <source>
        <strain evidence="5">Foshan</strain>
    </source>
</reference>
<dbReference type="GeneID" id="109431476"/>
<dbReference type="Pfam" id="PF14746">
    <property type="entry name" value="WASH-7_C"/>
    <property type="match status" value="1"/>
</dbReference>
<evidence type="ECO:0000259" key="1">
    <source>
        <dbReference type="Pfam" id="PF14744"/>
    </source>
</evidence>
<protein>
    <recommendedName>
        <fullName evidence="6">WASH complex subunit 4</fullName>
    </recommendedName>
</protein>
<feature type="domain" description="WASH complex subunit 7 central" evidence="1">
    <location>
        <begin position="597"/>
        <end position="940"/>
    </location>
</feature>
<dbReference type="EnsemblMetazoa" id="AALFPA23_020563.R30368">
    <property type="protein sequence ID" value="AALFPA23_020563.P30368"/>
    <property type="gene ID" value="AALFPA23_020563"/>
</dbReference>
<name>A0ABM1ZQ21_AEDAL</name>
<keyword evidence="5" id="KW-1185">Reference proteome</keyword>